<dbReference type="SUPFAM" id="SSF56112">
    <property type="entry name" value="Protein kinase-like (PK-like)"/>
    <property type="match status" value="1"/>
</dbReference>
<dbReference type="SMART" id="SM00220">
    <property type="entry name" value="S_TKc"/>
    <property type="match status" value="1"/>
</dbReference>
<keyword evidence="3" id="KW-0812">Transmembrane</keyword>
<dbReference type="SUPFAM" id="SSF56672">
    <property type="entry name" value="DNA/RNA polymerases"/>
    <property type="match status" value="1"/>
</dbReference>
<dbReference type="Gene3D" id="3.30.200.20">
    <property type="entry name" value="Phosphorylase Kinase, domain 1"/>
    <property type="match status" value="1"/>
</dbReference>
<feature type="transmembrane region" description="Helical" evidence="3">
    <location>
        <begin position="139"/>
        <end position="157"/>
    </location>
</feature>
<dbReference type="Gene3D" id="3.30.70.270">
    <property type="match status" value="1"/>
</dbReference>
<dbReference type="GO" id="GO:0004672">
    <property type="term" value="F:protein kinase activity"/>
    <property type="evidence" value="ECO:0007669"/>
    <property type="project" value="InterPro"/>
</dbReference>
<dbReference type="Gene3D" id="3.10.10.10">
    <property type="entry name" value="HIV Type 1 Reverse Transcriptase, subunit A, domain 1"/>
    <property type="match status" value="1"/>
</dbReference>
<keyword evidence="1" id="KW-0175">Coiled coil</keyword>
<dbReference type="InterPro" id="IPR005312">
    <property type="entry name" value="DUF1759"/>
</dbReference>
<dbReference type="EMBL" id="JBBPFD010000018">
    <property type="protein sequence ID" value="KAK7889566.1"/>
    <property type="molecule type" value="Genomic_DNA"/>
</dbReference>
<dbReference type="PROSITE" id="PS00108">
    <property type="entry name" value="PROTEIN_KINASE_ST"/>
    <property type="match status" value="1"/>
</dbReference>
<dbReference type="Pfam" id="PF00069">
    <property type="entry name" value="Pkinase"/>
    <property type="match status" value="1"/>
</dbReference>
<dbReference type="CDD" id="cd01644">
    <property type="entry name" value="RT_pepA17"/>
    <property type="match status" value="1"/>
</dbReference>
<feature type="transmembrane region" description="Helical" evidence="3">
    <location>
        <begin position="84"/>
        <end position="101"/>
    </location>
</feature>
<dbReference type="Proteomes" id="UP001460270">
    <property type="component" value="Unassembled WGS sequence"/>
</dbReference>
<feature type="region of interest" description="Disordered" evidence="2">
    <location>
        <begin position="1254"/>
        <end position="1296"/>
    </location>
</feature>
<dbReference type="InterPro" id="IPR043502">
    <property type="entry name" value="DNA/RNA_pol_sf"/>
</dbReference>
<feature type="compositionally biased region" description="Polar residues" evidence="2">
    <location>
        <begin position="1255"/>
        <end position="1265"/>
    </location>
</feature>
<evidence type="ECO:0000256" key="3">
    <source>
        <dbReference type="SAM" id="Phobius"/>
    </source>
</evidence>
<sequence>MCRRVLRSQLVSHCGRQQKRPDQLQMLATVVVLWVGKAARVISFPDFDKSIPRKTFPLPLLFVGNQITGLFGTKRLKKKFSRPVQLTVFTMILGAFIAASADLTFDLQGYVFILLNDVLTAANGAYVKQKLDTKELGKYGLLYYNALFMILPTILLAEATGDMQSSDLTRYISLSCGLLSSWGKGTRVFGGPVKKGTEPSPNIKDIDDDDDDETPPPIVAPRPEHTKSVYTRSVIDPIPAPSTCPDGDAASKAADRQKKKNKMSDEEIMDKLSGYQQINLQKQPKKELIINEILVMKELKNPNIVNFLDSFLMGEELFVVMEYLAGGSLTDVVTETCMDEAQIAAVCREHWNSLHANQVIHRDIKSDNVLLGMDGSVKLTDFGFCAQITPEQSKRSTMVGTPYWMAPEVVTRKAYGPKVDICVISDRHNGTPELQNPEKLPPVFRDFLNRCLEMDVEKRGGGKELLQAAHCVLAQNPDNTELARFYCFTQKTIARRLVLRHKSHSSVKSVVAAKRAEAAAELAAKEAEYEVVREEEKQKEKIDLLNRELERLKVEKELKAARARLKTYDEEIKNENSVYSADISRSVQHIPKVSAPSPTPNSDIVSTSPPQADVFYLAQAVQDSIAMNRLPMPEPPIFTGDPIQFIEWKASFTALIDRKNISPADKLHYLRKYVGGSARKTLDGIFYRNDSDAYKDAWERLNQRYGQSFVIQRAFREKLASWPKIQTKDAAGFRAFADFIQTCHEAMPHIKGLAILNDCEENQKLIQKLPDWAAARWNRQATQFMKDSGEFPSFKDFTQFMSSEAEIVCNPITSFHALRSSDTTTSLKVRGYNSTEQIELPPAYTKDCIPVNRAHIPTCETARQWNHLKSHNQRAPPVTPADALKILESDFKDDNKDDRSVSQDDILFLNTLKEGIYKNKEGHYEMPLPFKERPHLPDNKHMAAVRLENLKGKLTKDPKYKEHYVKFMNEVIEKGDAEEALSEAKEGEKWFIPHHGIYHPQKPDKLRVVFDASAKYKGSSLNDHLLSGPDLLNNLNGVLFRFRRHQVALLCDIEKMFHQFHVYEGDRDYLRFLWWKNGNLNTEPQEFRMKVHLFGATSSPGCANYGLKHLAKENEALFPLASEFVMKDFYVDDGVTSTATIKEAIQLATEAQTLCASGGLRLHKFVSNNQTVLESIPPSERATPMKDCDLAFNDSKLERALGIHWHIDSDTFRFRFRPNDQPATRRGILSTVASLYDPLGFVSPFILTEALLQEQKGSASGPSSKKQQKKAKDTGGSNSKQSEEQVRAEAGPSTRS</sequence>
<dbReference type="GO" id="GO:0005524">
    <property type="term" value="F:ATP binding"/>
    <property type="evidence" value="ECO:0007669"/>
    <property type="project" value="InterPro"/>
</dbReference>
<dbReference type="Pfam" id="PF03564">
    <property type="entry name" value="DUF1759"/>
    <property type="match status" value="1"/>
</dbReference>
<accession>A0AAW0NE31</accession>
<dbReference type="PANTHER" id="PTHR47331:SF5">
    <property type="entry name" value="RIBONUCLEASE H"/>
    <property type="match status" value="1"/>
</dbReference>
<protein>
    <recommendedName>
        <fullName evidence="4">Protein kinase domain-containing protein</fullName>
    </recommendedName>
</protein>
<evidence type="ECO:0000259" key="4">
    <source>
        <dbReference type="PROSITE" id="PS50011"/>
    </source>
</evidence>
<feature type="transmembrane region" description="Helical" evidence="3">
    <location>
        <begin position="107"/>
        <end position="127"/>
    </location>
</feature>
<organism evidence="5 6">
    <name type="scientific">Mugilogobius chulae</name>
    <name type="common">yellowstripe goby</name>
    <dbReference type="NCBI Taxonomy" id="88201"/>
    <lineage>
        <taxon>Eukaryota</taxon>
        <taxon>Metazoa</taxon>
        <taxon>Chordata</taxon>
        <taxon>Craniata</taxon>
        <taxon>Vertebrata</taxon>
        <taxon>Euteleostomi</taxon>
        <taxon>Actinopterygii</taxon>
        <taxon>Neopterygii</taxon>
        <taxon>Teleostei</taxon>
        <taxon>Neoteleostei</taxon>
        <taxon>Acanthomorphata</taxon>
        <taxon>Gobiaria</taxon>
        <taxon>Gobiiformes</taxon>
        <taxon>Gobioidei</taxon>
        <taxon>Gobiidae</taxon>
        <taxon>Gobionellinae</taxon>
        <taxon>Mugilogobius</taxon>
    </lineage>
</organism>
<gene>
    <name evidence="5" type="ORF">WMY93_025126</name>
</gene>
<feature type="region of interest" description="Disordered" evidence="2">
    <location>
        <begin position="238"/>
        <end position="265"/>
    </location>
</feature>
<comment type="caution">
    <text evidence="5">The sequence shown here is derived from an EMBL/GenBank/DDBJ whole genome shotgun (WGS) entry which is preliminary data.</text>
</comment>
<dbReference type="InterPro" id="IPR008271">
    <property type="entry name" value="Ser/Thr_kinase_AS"/>
</dbReference>
<dbReference type="InterPro" id="IPR011009">
    <property type="entry name" value="Kinase-like_dom_sf"/>
</dbReference>
<name>A0AAW0NE31_9GOBI</name>
<dbReference type="InterPro" id="IPR000719">
    <property type="entry name" value="Prot_kinase_dom"/>
</dbReference>
<keyword evidence="6" id="KW-1185">Reference proteome</keyword>
<proteinExistence type="predicted"/>
<keyword evidence="3" id="KW-0472">Membrane</keyword>
<dbReference type="PROSITE" id="PS50011">
    <property type="entry name" value="PROTEIN_KINASE_DOM"/>
    <property type="match status" value="1"/>
</dbReference>
<dbReference type="Gene3D" id="1.10.510.10">
    <property type="entry name" value="Transferase(Phosphotransferase) domain 1"/>
    <property type="match status" value="1"/>
</dbReference>
<reference evidence="6" key="1">
    <citation type="submission" date="2024-04" db="EMBL/GenBank/DDBJ databases">
        <title>Salinicola lusitanus LLJ914,a marine bacterium isolated from the Okinawa Trough.</title>
        <authorList>
            <person name="Li J."/>
        </authorList>
    </citation>
    <scope>NUCLEOTIDE SEQUENCE [LARGE SCALE GENOMIC DNA]</scope>
</reference>
<dbReference type="PANTHER" id="PTHR47331">
    <property type="entry name" value="PHD-TYPE DOMAIN-CONTAINING PROTEIN"/>
    <property type="match status" value="1"/>
</dbReference>
<feature type="region of interest" description="Disordered" evidence="2">
    <location>
        <begin position="190"/>
        <end position="226"/>
    </location>
</feature>
<evidence type="ECO:0000313" key="6">
    <source>
        <dbReference type="Proteomes" id="UP001460270"/>
    </source>
</evidence>
<evidence type="ECO:0000256" key="2">
    <source>
        <dbReference type="SAM" id="MobiDB-lite"/>
    </source>
</evidence>
<keyword evidence="3" id="KW-1133">Transmembrane helix</keyword>
<evidence type="ECO:0000256" key="1">
    <source>
        <dbReference type="SAM" id="Coils"/>
    </source>
</evidence>
<feature type="coiled-coil region" evidence="1">
    <location>
        <begin position="515"/>
        <end position="578"/>
    </location>
</feature>
<evidence type="ECO:0000313" key="5">
    <source>
        <dbReference type="EMBL" id="KAK7889566.1"/>
    </source>
</evidence>
<feature type="domain" description="Protein kinase" evidence="4">
    <location>
        <begin position="238"/>
        <end position="473"/>
    </location>
</feature>
<dbReference type="InterPro" id="IPR043128">
    <property type="entry name" value="Rev_trsase/Diguanyl_cyclase"/>
</dbReference>